<gene>
    <name evidence="3" type="ORF">SAMN04488003_11330</name>
</gene>
<dbReference type="RefSeq" id="WP_089903155.1">
    <property type="nucleotide sequence ID" value="NZ_FOCI01000013.1"/>
</dbReference>
<accession>A0A1H8FKL1</accession>
<proteinExistence type="predicted"/>
<dbReference type="Proteomes" id="UP000199585">
    <property type="component" value="Unassembled WGS sequence"/>
</dbReference>
<dbReference type="OrthoDB" id="273614at2"/>
<dbReference type="PANTHER" id="PTHR13947">
    <property type="entry name" value="GNAT FAMILY N-ACETYLTRANSFERASE"/>
    <property type="match status" value="1"/>
</dbReference>
<keyword evidence="1 3" id="KW-0808">Transferase</keyword>
<evidence type="ECO:0000313" key="3">
    <source>
        <dbReference type="EMBL" id="SEN31628.1"/>
    </source>
</evidence>
<dbReference type="InterPro" id="IPR016181">
    <property type="entry name" value="Acyl_CoA_acyltransferase"/>
</dbReference>
<dbReference type="InterPro" id="IPR000182">
    <property type="entry name" value="GNAT_dom"/>
</dbReference>
<dbReference type="GO" id="GO:0008080">
    <property type="term" value="F:N-acetyltransferase activity"/>
    <property type="evidence" value="ECO:0007669"/>
    <property type="project" value="InterPro"/>
</dbReference>
<reference evidence="3 4" key="1">
    <citation type="submission" date="2016-10" db="EMBL/GenBank/DDBJ databases">
        <authorList>
            <person name="de Groot N.N."/>
        </authorList>
    </citation>
    <scope>NUCLEOTIDE SEQUENCE [LARGE SCALE GENOMIC DNA]</scope>
    <source>
        <strain evidence="3 4">DSM 16213</strain>
    </source>
</reference>
<sequence>MTVRIAIGLTEAQRAAAAALYWEAFGAKLGPVLGPSARALDFVAAAIDPSHVIAATDAQDRLVGVIGFKTHRSAFVAGCLPVMAASYGWPGALWRTGLLNLLARDTETTCLLTDGLAVAAHARGQGIGTALIAALAAEAHRRHYPALRLDVIDTNPRAQALYARLGFRAVKTTPIGPLRHIFGYRHTITMTRPT</sequence>
<dbReference type="PROSITE" id="PS51186">
    <property type="entry name" value="GNAT"/>
    <property type="match status" value="1"/>
</dbReference>
<dbReference type="Pfam" id="PF00583">
    <property type="entry name" value="Acetyltransf_1"/>
    <property type="match status" value="1"/>
</dbReference>
<evidence type="ECO:0000256" key="1">
    <source>
        <dbReference type="ARBA" id="ARBA00022679"/>
    </source>
</evidence>
<evidence type="ECO:0000259" key="2">
    <source>
        <dbReference type="PROSITE" id="PS51186"/>
    </source>
</evidence>
<evidence type="ECO:0000313" key="4">
    <source>
        <dbReference type="Proteomes" id="UP000199585"/>
    </source>
</evidence>
<dbReference type="STRING" id="245187.SAMN04488003_11330"/>
<dbReference type="AlphaFoldDB" id="A0A1H8FKL1"/>
<dbReference type="Gene3D" id="3.40.630.30">
    <property type="match status" value="1"/>
</dbReference>
<dbReference type="InterPro" id="IPR050769">
    <property type="entry name" value="NAT_camello-type"/>
</dbReference>
<feature type="domain" description="N-acetyltransferase" evidence="2">
    <location>
        <begin position="1"/>
        <end position="194"/>
    </location>
</feature>
<dbReference type="PANTHER" id="PTHR13947:SF37">
    <property type="entry name" value="LD18367P"/>
    <property type="match status" value="1"/>
</dbReference>
<organism evidence="3 4">
    <name type="scientific">Loktanella fryxellensis</name>
    <dbReference type="NCBI Taxonomy" id="245187"/>
    <lineage>
        <taxon>Bacteria</taxon>
        <taxon>Pseudomonadati</taxon>
        <taxon>Pseudomonadota</taxon>
        <taxon>Alphaproteobacteria</taxon>
        <taxon>Rhodobacterales</taxon>
        <taxon>Roseobacteraceae</taxon>
        <taxon>Loktanella</taxon>
    </lineage>
</organism>
<dbReference type="EMBL" id="FOCI01000013">
    <property type="protein sequence ID" value="SEN31628.1"/>
    <property type="molecule type" value="Genomic_DNA"/>
</dbReference>
<keyword evidence="4" id="KW-1185">Reference proteome</keyword>
<dbReference type="SUPFAM" id="SSF55729">
    <property type="entry name" value="Acyl-CoA N-acyltransferases (Nat)"/>
    <property type="match status" value="1"/>
</dbReference>
<name>A0A1H8FKL1_9RHOB</name>
<protein>
    <submittedName>
        <fullName evidence="3">Acetyltransferase (GNAT) family protein</fullName>
    </submittedName>
</protein>